<dbReference type="Pfam" id="PF13007">
    <property type="entry name" value="LZ_Tnp_IS66"/>
    <property type="match status" value="1"/>
</dbReference>
<keyword evidence="7" id="KW-1185">Reference proteome</keyword>
<dbReference type="InterPro" id="IPR024463">
    <property type="entry name" value="Transposase_TnpC_homeodom"/>
</dbReference>
<dbReference type="InterPro" id="IPR004291">
    <property type="entry name" value="Transposase_IS66_central"/>
</dbReference>
<evidence type="ECO:0000259" key="2">
    <source>
        <dbReference type="Pfam" id="PF03050"/>
    </source>
</evidence>
<dbReference type="RefSeq" id="WP_187777328.1">
    <property type="nucleotide sequence ID" value="NZ_JACTUZ010000008.1"/>
</dbReference>
<dbReference type="EMBL" id="JACTUZ010000008">
    <property type="protein sequence ID" value="MBC9176127.1"/>
    <property type="molecule type" value="Genomic_DNA"/>
</dbReference>
<organism evidence="6 7">
    <name type="scientific">Pseudoroseomonas ludipueritiae</name>
    <dbReference type="NCBI Taxonomy" id="198093"/>
    <lineage>
        <taxon>Bacteria</taxon>
        <taxon>Pseudomonadati</taxon>
        <taxon>Pseudomonadota</taxon>
        <taxon>Alphaproteobacteria</taxon>
        <taxon>Acetobacterales</taxon>
        <taxon>Acetobacteraceae</taxon>
        <taxon>Pseudoroseomonas</taxon>
    </lineage>
</organism>
<feature type="domain" description="Transposase IS66 central" evidence="2">
    <location>
        <begin position="154"/>
        <end position="443"/>
    </location>
</feature>
<dbReference type="Proteomes" id="UP000603940">
    <property type="component" value="Unassembled WGS sequence"/>
</dbReference>
<evidence type="ECO:0000313" key="7">
    <source>
        <dbReference type="Proteomes" id="UP000603940"/>
    </source>
</evidence>
<dbReference type="Pfam" id="PF13005">
    <property type="entry name" value="zf-IS66"/>
    <property type="match status" value="1"/>
</dbReference>
<dbReference type="Pfam" id="PF13817">
    <property type="entry name" value="DDE_Tnp_IS66_C"/>
    <property type="match status" value="1"/>
</dbReference>
<proteinExistence type="predicted"/>
<feature type="domain" description="Transposase TnpC homeodomain" evidence="4">
    <location>
        <begin position="20"/>
        <end position="88"/>
    </location>
</feature>
<dbReference type="Pfam" id="PF03050">
    <property type="entry name" value="DDE_Tnp_IS66"/>
    <property type="match status" value="1"/>
</dbReference>
<feature type="domain" description="Transposase IS66 zinc-finger binding" evidence="3">
    <location>
        <begin position="96"/>
        <end position="138"/>
    </location>
</feature>
<protein>
    <submittedName>
        <fullName evidence="6">IS66 family transposase</fullName>
    </submittedName>
</protein>
<dbReference type="NCBIfam" id="NF033517">
    <property type="entry name" value="transpos_IS66"/>
    <property type="match status" value="1"/>
</dbReference>
<evidence type="ECO:0000313" key="6">
    <source>
        <dbReference type="EMBL" id="MBC9176127.1"/>
    </source>
</evidence>
<dbReference type="InterPro" id="IPR024474">
    <property type="entry name" value="Znf_dom_IS66"/>
</dbReference>
<dbReference type="PANTHER" id="PTHR33678:SF1">
    <property type="entry name" value="BLL1576 PROTEIN"/>
    <property type="match status" value="1"/>
</dbReference>
<feature type="region of interest" description="Disordered" evidence="1">
    <location>
        <begin position="48"/>
        <end position="81"/>
    </location>
</feature>
<sequence length="499" mass="55346">MEVVLLRAALVAAEARIAALEGMLHALNRARFGQSAERIDPGQLVLALGRDVPPPPPANDAPGEAGPRGRPSARRNRGALPPHLERVERVLEPASRTCSCCGSDMRVIGEDRSERLDVVPARLRVMVTIRPRLACRSCVGGVHQAPAPEHAVTRGLPTEALLAHVLVSKYGDGLPLYRQVAILRRSGVGLDRSTLCDWVGAACWWLRPLYERVLEHVRKQGRVFADDTPLPTLERGRGRTRKGALWAYAVDDRPWLGRAPPAVAYAYAPDRKGARPAAHLGRFKGVLQVDGYDGFKAMRRERRDGSVTLAFCWAHLRRRFFEVHAGTKSPIAAEALLRIRELYRIEREIRGRSAEQRHAIRRERSAPLVAALETWLRAQLDRLSQGSKLAGDIRYGLRHWGGLVRFLEDGRLEMDTNTVERQIRPVAVTRKAALFAGSEAGGANWAIATTLIRTALMNDVEPEAWLTDVLQRMVRGDVRANGLDVLLPWNWGRDTAAAA</sequence>
<reference evidence="6 7" key="1">
    <citation type="journal article" date="2009" name="Int. J. Syst. Evol. Microbiol.">
        <title>Transfer of Teichococcus ludipueritiae and Muricoccus roseus to the genus Roseomonas, as Roseomonas ludipueritiae comb. nov. and Roseomonas rosea comb. nov., respectively, and emended description of the genus Roseomonas.</title>
        <authorList>
            <person name="Sanchez-Porro C."/>
            <person name="Gallego V."/>
            <person name="Busse H.J."/>
            <person name="Kampfer P."/>
            <person name="Ventosa A."/>
        </authorList>
    </citation>
    <scope>NUCLEOTIDE SEQUENCE [LARGE SCALE GENOMIC DNA]</scope>
    <source>
        <strain evidence="6 7">DSM 14915</strain>
    </source>
</reference>
<evidence type="ECO:0000259" key="4">
    <source>
        <dbReference type="Pfam" id="PF13007"/>
    </source>
</evidence>
<evidence type="ECO:0000259" key="5">
    <source>
        <dbReference type="Pfam" id="PF13817"/>
    </source>
</evidence>
<evidence type="ECO:0000259" key="3">
    <source>
        <dbReference type="Pfam" id="PF13005"/>
    </source>
</evidence>
<dbReference type="InterPro" id="IPR039552">
    <property type="entry name" value="IS66_C"/>
</dbReference>
<comment type="caution">
    <text evidence="6">The sequence shown here is derived from an EMBL/GenBank/DDBJ whole genome shotgun (WGS) entry which is preliminary data.</text>
</comment>
<dbReference type="InterPro" id="IPR052344">
    <property type="entry name" value="Transposase-related"/>
</dbReference>
<gene>
    <name evidence="6" type="ORF">IBL25_04090</name>
</gene>
<name>A0ABR7R367_9PROT</name>
<accession>A0ABR7R367</accession>
<feature type="domain" description="Transposase IS66 C-terminal" evidence="5">
    <location>
        <begin position="450"/>
        <end position="489"/>
    </location>
</feature>
<dbReference type="PANTHER" id="PTHR33678">
    <property type="entry name" value="BLL1576 PROTEIN"/>
    <property type="match status" value="1"/>
</dbReference>
<evidence type="ECO:0000256" key="1">
    <source>
        <dbReference type="SAM" id="MobiDB-lite"/>
    </source>
</evidence>